<evidence type="ECO:0000313" key="1">
    <source>
        <dbReference type="EMBL" id="KXX75394.1"/>
    </source>
</evidence>
<sequence>MGTSYVLPCRDRGFDAVWGPKIEYENRVLDEAQEQFFKEGGYTKKRAHISMDKVVAWFNTSAADLEDDAIVDLAEWLYTPEQKRGMCRLAPSCEKKDGIHLINYSLMSALDHAEYLVFQNLGRIRETRADLAGGQENATEGYRQAVRYVYQLFGMEVERSALYPASECPKTTVVFDECPRTIEEYVEKLWEYCFTHEESTFRALLAFTLYYQADIGNDPLNGWHGFPLVSKDREGDIVTWHIIWRQAWYGAIISQITSMSPIIFSAFVAGVLQ</sequence>
<name>A0A175VXC2_9PEZI</name>
<organism evidence="1 2">
    <name type="scientific">Madurella mycetomatis</name>
    <dbReference type="NCBI Taxonomy" id="100816"/>
    <lineage>
        <taxon>Eukaryota</taxon>
        <taxon>Fungi</taxon>
        <taxon>Dikarya</taxon>
        <taxon>Ascomycota</taxon>
        <taxon>Pezizomycotina</taxon>
        <taxon>Sordariomycetes</taxon>
        <taxon>Sordariomycetidae</taxon>
        <taxon>Sordariales</taxon>
        <taxon>Sordariales incertae sedis</taxon>
        <taxon>Madurella</taxon>
    </lineage>
</organism>
<dbReference type="VEuPathDB" id="FungiDB:MMYC01_208129"/>
<keyword evidence="2" id="KW-1185">Reference proteome</keyword>
<dbReference type="AlphaFoldDB" id="A0A175VXC2"/>
<reference evidence="1 2" key="1">
    <citation type="journal article" date="2016" name="Genome Announc.">
        <title>Genome Sequence of Madurella mycetomatis mm55, Isolated from a Human Mycetoma Case in Sudan.</title>
        <authorList>
            <person name="Smit S."/>
            <person name="Derks M.F."/>
            <person name="Bervoets S."/>
            <person name="Fahal A."/>
            <person name="van Leeuwen W."/>
            <person name="van Belkum A."/>
            <person name="van de Sande W.W."/>
        </authorList>
    </citation>
    <scope>NUCLEOTIDE SEQUENCE [LARGE SCALE GENOMIC DNA]</scope>
    <source>
        <strain evidence="2">mm55</strain>
    </source>
</reference>
<dbReference type="OrthoDB" id="5426789at2759"/>
<comment type="caution">
    <text evidence="1">The sequence shown here is derived from an EMBL/GenBank/DDBJ whole genome shotgun (WGS) entry which is preliminary data.</text>
</comment>
<dbReference type="Proteomes" id="UP000078237">
    <property type="component" value="Unassembled WGS sequence"/>
</dbReference>
<proteinExistence type="predicted"/>
<evidence type="ECO:0000313" key="2">
    <source>
        <dbReference type="Proteomes" id="UP000078237"/>
    </source>
</evidence>
<accession>A0A175VXC2</accession>
<dbReference type="EMBL" id="LCTW02000274">
    <property type="protein sequence ID" value="KXX75394.1"/>
    <property type="molecule type" value="Genomic_DNA"/>
</dbReference>
<protein>
    <submittedName>
        <fullName evidence="1">Uncharacterized protein</fullName>
    </submittedName>
</protein>
<gene>
    <name evidence="1" type="ORF">MMYC01_208129</name>
</gene>